<evidence type="ECO:0000313" key="5">
    <source>
        <dbReference type="Proteomes" id="UP001146793"/>
    </source>
</evidence>
<feature type="chain" id="PRO_5043787447" evidence="3">
    <location>
        <begin position="20"/>
        <end position="223"/>
    </location>
</feature>
<accession>A0AAV7ZFJ9</accession>
<dbReference type="Gene3D" id="3.90.730.10">
    <property type="entry name" value="Ribonuclease T2-like"/>
    <property type="match status" value="1"/>
</dbReference>
<dbReference type="InterPro" id="IPR018188">
    <property type="entry name" value="RNase_T2_His_AS_1"/>
</dbReference>
<feature type="signal peptide" evidence="3">
    <location>
        <begin position="1"/>
        <end position="19"/>
    </location>
</feature>
<dbReference type="PANTHER" id="PTHR11240">
    <property type="entry name" value="RIBONUCLEASE T2"/>
    <property type="match status" value="1"/>
</dbReference>
<comment type="similarity">
    <text evidence="1 2">Belongs to the RNase T2 family.</text>
</comment>
<dbReference type="PROSITE" id="PS00531">
    <property type="entry name" value="RNASE_T2_2"/>
    <property type="match status" value="1"/>
</dbReference>
<dbReference type="GO" id="GO:0033897">
    <property type="term" value="F:ribonuclease T2 activity"/>
    <property type="evidence" value="ECO:0007669"/>
    <property type="project" value="InterPro"/>
</dbReference>
<evidence type="ECO:0000313" key="4">
    <source>
        <dbReference type="EMBL" id="KAJ3438775.1"/>
    </source>
</evidence>
<dbReference type="InterPro" id="IPR033130">
    <property type="entry name" value="RNase_T2_His_AS_2"/>
</dbReference>
<dbReference type="GO" id="GO:0003723">
    <property type="term" value="F:RNA binding"/>
    <property type="evidence" value="ECO:0007669"/>
    <property type="project" value="InterPro"/>
</dbReference>
<comment type="caution">
    <text evidence="4">The sequence shown here is derived from an EMBL/GenBank/DDBJ whole genome shotgun (WGS) entry which is preliminary data.</text>
</comment>
<evidence type="ECO:0000256" key="1">
    <source>
        <dbReference type="ARBA" id="ARBA00007469"/>
    </source>
</evidence>
<proteinExistence type="inferred from homology"/>
<dbReference type="AlphaFoldDB" id="A0AAV7ZFJ9"/>
<sequence>MKKSVFVLSLFLVFCFAQASNHDFDFILMNLNWPGSQTNTFSSSIDHFTLHGLWPNYDSGSWPQYCTTEKFDKSDVDQDLMETWWTDVWSPSQEWSFWEHEWTRHGTCLAEYDPVTTTQKGFFELGITLVSNLDFVGWLQEAGIKPSKTTSYKPADMLAAIKSHTEQDVFLGCGKIDGVEQVETIVLCFSKGEHEVMKCPDSAYSSWGNQCSYDSVYLYPINH</sequence>
<dbReference type="InterPro" id="IPR001568">
    <property type="entry name" value="RNase_T2-like"/>
</dbReference>
<dbReference type="SUPFAM" id="SSF55895">
    <property type="entry name" value="Ribonuclease Rh-like"/>
    <property type="match status" value="1"/>
</dbReference>
<gene>
    <name evidence="4" type="ORF">M0812_14789</name>
</gene>
<dbReference type="PROSITE" id="PS00530">
    <property type="entry name" value="RNASE_T2_1"/>
    <property type="match status" value="1"/>
</dbReference>
<keyword evidence="3" id="KW-0732">Signal</keyword>
<dbReference type="Pfam" id="PF00445">
    <property type="entry name" value="Ribonuclease_T2"/>
    <property type="match status" value="1"/>
</dbReference>
<reference evidence="4" key="1">
    <citation type="submission" date="2022-08" db="EMBL/GenBank/DDBJ databases">
        <title>Novel sulphate-reducing endosymbionts in the free-living metamonad Anaeramoeba.</title>
        <authorList>
            <person name="Jerlstrom-Hultqvist J."/>
            <person name="Cepicka I."/>
            <person name="Gallot-Lavallee L."/>
            <person name="Salas-Leiva D."/>
            <person name="Curtis B.A."/>
            <person name="Zahonova K."/>
            <person name="Pipaliya S."/>
            <person name="Dacks J."/>
            <person name="Roger A.J."/>
        </authorList>
    </citation>
    <scope>NUCLEOTIDE SEQUENCE</scope>
    <source>
        <strain evidence="4">Busselton2</strain>
    </source>
</reference>
<dbReference type="Proteomes" id="UP001146793">
    <property type="component" value="Unassembled WGS sequence"/>
</dbReference>
<evidence type="ECO:0000256" key="3">
    <source>
        <dbReference type="SAM" id="SignalP"/>
    </source>
</evidence>
<name>A0AAV7ZFJ9_9EUKA</name>
<dbReference type="GO" id="GO:0006401">
    <property type="term" value="P:RNA catabolic process"/>
    <property type="evidence" value="ECO:0007669"/>
    <property type="project" value="UniProtKB-ARBA"/>
</dbReference>
<dbReference type="InterPro" id="IPR036430">
    <property type="entry name" value="RNase_T2-like_sf"/>
</dbReference>
<evidence type="ECO:0000256" key="2">
    <source>
        <dbReference type="RuleBase" id="RU004328"/>
    </source>
</evidence>
<organism evidence="4 5">
    <name type="scientific">Anaeramoeba flamelloides</name>
    <dbReference type="NCBI Taxonomy" id="1746091"/>
    <lineage>
        <taxon>Eukaryota</taxon>
        <taxon>Metamonada</taxon>
        <taxon>Anaeramoebidae</taxon>
        <taxon>Anaeramoeba</taxon>
    </lineage>
</organism>
<dbReference type="PANTHER" id="PTHR11240:SF22">
    <property type="entry name" value="RIBONUCLEASE T2"/>
    <property type="match status" value="1"/>
</dbReference>
<protein>
    <submittedName>
        <fullName evidence="4">Ribonuclease t2</fullName>
    </submittedName>
</protein>
<dbReference type="EMBL" id="JANTQA010000032">
    <property type="protein sequence ID" value="KAJ3438775.1"/>
    <property type="molecule type" value="Genomic_DNA"/>
</dbReference>